<evidence type="ECO:0000313" key="5">
    <source>
        <dbReference type="Proteomes" id="UP000309667"/>
    </source>
</evidence>
<name>A0ABY2QR65_9HYPH</name>
<evidence type="ECO:0000313" key="4">
    <source>
        <dbReference type="EMBL" id="THV10564.1"/>
    </source>
</evidence>
<dbReference type="Proteomes" id="UP000309667">
    <property type="component" value="Unassembled WGS sequence"/>
</dbReference>
<evidence type="ECO:0000256" key="2">
    <source>
        <dbReference type="ARBA" id="ARBA00022448"/>
    </source>
</evidence>
<comment type="similarity">
    <text evidence="1">Belongs to the ABC-2 integral membrane protein family.</text>
</comment>
<feature type="transmembrane region" description="Helical" evidence="3">
    <location>
        <begin position="61"/>
        <end position="79"/>
    </location>
</feature>
<dbReference type="EMBL" id="STGT01000007">
    <property type="protein sequence ID" value="THV10564.1"/>
    <property type="molecule type" value="Genomic_DNA"/>
</dbReference>
<dbReference type="RefSeq" id="WP_136560340.1">
    <property type="nucleotide sequence ID" value="NZ_STGT01000007.1"/>
</dbReference>
<proteinExistence type="inferred from homology"/>
<evidence type="ECO:0000256" key="3">
    <source>
        <dbReference type="SAM" id="Phobius"/>
    </source>
</evidence>
<protein>
    <submittedName>
        <fullName evidence="4">ABC transporter</fullName>
    </submittedName>
</protein>
<accession>A0ABY2QR65</accession>
<dbReference type="PANTHER" id="PTHR30413">
    <property type="entry name" value="INNER MEMBRANE TRANSPORT PERMEASE"/>
    <property type="match status" value="1"/>
</dbReference>
<evidence type="ECO:0000256" key="1">
    <source>
        <dbReference type="ARBA" id="ARBA00007783"/>
    </source>
</evidence>
<feature type="transmembrane region" description="Helical" evidence="3">
    <location>
        <begin position="35"/>
        <end position="54"/>
    </location>
</feature>
<feature type="transmembrane region" description="Helical" evidence="3">
    <location>
        <begin position="229"/>
        <end position="251"/>
    </location>
</feature>
<feature type="transmembrane region" description="Helical" evidence="3">
    <location>
        <begin position="116"/>
        <end position="133"/>
    </location>
</feature>
<reference evidence="4 5" key="1">
    <citation type="submission" date="2019-04" db="EMBL/GenBank/DDBJ databases">
        <title>Genome sequence of strain 7209-2.</title>
        <authorList>
            <person name="Gao J."/>
            <person name="Sun J."/>
        </authorList>
    </citation>
    <scope>NUCLEOTIDE SEQUENCE [LARGE SCALE GENOMIC DNA]</scope>
    <source>
        <strain evidence="4 5">7209-2</strain>
    </source>
</reference>
<feature type="transmembrane region" description="Helical" evidence="3">
    <location>
        <begin position="140"/>
        <end position="163"/>
    </location>
</feature>
<sequence>MSLWRRIRPILSLTLRFFHISSIEARNQHSGTRLGLLWTPLAAIIFSAVLALVFRHSDTVSGADFFLYVFCGYVFWGFVSDSLTGSTNVIQSQLEFAVHNNLSVLGLFAKALVDRLFEYFMNVGVLVVMILVLRPSDFSMTILLFPAFLGLIVLASLGGSYLINIGTILYPDMKTGVQVGARFMFFASPVFWSAEASHGARALLVTYNPVAYYLTAGRQVFGLQPFEPFVWLVMAVTSMLVAVLGYLAFVASQDFVRNFK</sequence>
<keyword evidence="5" id="KW-1185">Reference proteome</keyword>
<keyword evidence="3" id="KW-0812">Transmembrane</keyword>
<dbReference type="PANTHER" id="PTHR30413:SF10">
    <property type="entry name" value="CAPSULE POLYSACCHARIDE EXPORT INNER-MEMBRANE PROTEIN CTRC"/>
    <property type="match status" value="1"/>
</dbReference>
<comment type="caution">
    <text evidence="4">The sequence shown here is derived from an EMBL/GenBank/DDBJ whole genome shotgun (WGS) entry which is preliminary data.</text>
</comment>
<gene>
    <name evidence="4" type="ORF">E9677_22675</name>
</gene>
<keyword evidence="2" id="KW-0813">Transport</keyword>
<organism evidence="4 5">
    <name type="scientific">Rhizobium rhizophilum</name>
    <dbReference type="NCBI Taxonomy" id="1850373"/>
    <lineage>
        <taxon>Bacteria</taxon>
        <taxon>Pseudomonadati</taxon>
        <taxon>Pseudomonadota</taxon>
        <taxon>Alphaproteobacteria</taxon>
        <taxon>Hyphomicrobiales</taxon>
        <taxon>Rhizobiaceae</taxon>
        <taxon>Rhizobium/Agrobacterium group</taxon>
        <taxon>Rhizobium</taxon>
    </lineage>
</organism>
<keyword evidence="3" id="KW-0472">Membrane</keyword>
<keyword evidence="3" id="KW-1133">Transmembrane helix</keyword>